<dbReference type="PROSITE" id="PS00452">
    <property type="entry name" value="GUANYLATE_CYCLASE_1"/>
    <property type="match status" value="1"/>
</dbReference>
<feature type="compositionally biased region" description="Polar residues" evidence="8">
    <location>
        <begin position="153"/>
        <end position="164"/>
    </location>
</feature>
<comment type="caution">
    <text evidence="9">The sequence shown here is derived from an EMBL/GenBank/DDBJ whole genome shotgun (WGS) entry which is preliminary data.</text>
</comment>
<evidence type="ECO:0000256" key="3">
    <source>
        <dbReference type="ARBA" id="ARBA00022741"/>
    </source>
</evidence>
<protein>
    <submittedName>
        <fullName evidence="9">Uncharacterized protein</fullName>
    </submittedName>
</protein>
<dbReference type="InterPro" id="IPR001054">
    <property type="entry name" value="A/G_cyclase"/>
</dbReference>
<name>A0A8J4FWL2_9CHLO</name>
<dbReference type="GO" id="GO:0007168">
    <property type="term" value="P:receptor guanylyl cyclase signaling pathway"/>
    <property type="evidence" value="ECO:0007669"/>
    <property type="project" value="TreeGrafter"/>
</dbReference>
<evidence type="ECO:0000256" key="6">
    <source>
        <dbReference type="ARBA" id="ARBA00023239"/>
    </source>
</evidence>
<dbReference type="SMART" id="SM00044">
    <property type="entry name" value="CYCc"/>
    <property type="match status" value="1"/>
</dbReference>
<keyword evidence="3" id="KW-0547">Nucleotide-binding</keyword>
<accession>A0A8J4FWL2</accession>
<dbReference type="PROSITE" id="PS50125">
    <property type="entry name" value="GUANYLATE_CYCLASE_2"/>
    <property type="match status" value="1"/>
</dbReference>
<dbReference type="InterPro" id="IPR050401">
    <property type="entry name" value="Cyclic_nucleotide_synthase"/>
</dbReference>
<dbReference type="PANTHER" id="PTHR11920:SF335">
    <property type="entry name" value="GUANYLATE CYCLASE"/>
    <property type="match status" value="1"/>
</dbReference>
<dbReference type="GO" id="GO:0004383">
    <property type="term" value="F:guanylate cyclase activity"/>
    <property type="evidence" value="ECO:0007669"/>
    <property type="project" value="TreeGrafter"/>
</dbReference>
<dbReference type="EMBL" id="BNCQ01000046">
    <property type="protein sequence ID" value="GIM13064.1"/>
    <property type="molecule type" value="Genomic_DNA"/>
</dbReference>
<dbReference type="AlphaFoldDB" id="A0A8J4FWL2"/>
<dbReference type="InterPro" id="IPR018297">
    <property type="entry name" value="A/G_cyclase_CS"/>
</dbReference>
<proteinExistence type="inferred from homology"/>
<dbReference type="Gene3D" id="3.30.70.1230">
    <property type="entry name" value="Nucleotide cyclase"/>
    <property type="match status" value="1"/>
</dbReference>
<evidence type="ECO:0000256" key="8">
    <source>
        <dbReference type="SAM" id="MobiDB-lite"/>
    </source>
</evidence>
<comment type="similarity">
    <text evidence="7">Belongs to the adenylyl cyclase class-4/guanylyl cyclase family.</text>
</comment>
<dbReference type="Proteomes" id="UP000722791">
    <property type="component" value="Unassembled WGS sequence"/>
</dbReference>
<keyword evidence="6 7" id="KW-0456">Lyase</keyword>
<evidence type="ECO:0000313" key="10">
    <source>
        <dbReference type="Proteomes" id="UP000722791"/>
    </source>
</evidence>
<evidence type="ECO:0000313" key="9">
    <source>
        <dbReference type="EMBL" id="GIM13064.1"/>
    </source>
</evidence>
<dbReference type="GO" id="GO:0001653">
    <property type="term" value="F:peptide receptor activity"/>
    <property type="evidence" value="ECO:0007669"/>
    <property type="project" value="TreeGrafter"/>
</dbReference>
<evidence type="ECO:0000256" key="5">
    <source>
        <dbReference type="ARBA" id="ARBA00023136"/>
    </source>
</evidence>
<dbReference type="CDD" id="cd07302">
    <property type="entry name" value="CHD"/>
    <property type="match status" value="1"/>
</dbReference>
<dbReference type="InterPro" id="IPR029787">
    <property type="entry name" value="Nucleotide_cyclase"/>
</dbReference>
<gene>
    <name evidence="9" type="ORF">Vretimale_16290</name>
</gene>
<feature type="region of interest" description="Disordered" evidence="8">
    <location>
        <begin position="144"/>
        <end position="182"/>
    </location>
</feature>
<dbReference type="GO" id="GO:0000166">
    <property type="term" value="F:nucleotide binding"/>
    <property type="evidence" value="ECO:0007669"/>
    <property type="project" value="UniProtKB-KW"/>
</dbReference>
<sequence length="259" mass="26420">MAAVRPRDGHADPHHAEKVMKFAKAMLSAASRVSLPTTGGPVKMRIGIHSGPVVSGVVGQRMPRFCLFGDTVNTASRMESTGVPGCIHASEAARALLRNEAWVPTGGIEVKGKGSMNTYLWAPPGSEEQRAAFVAAAAAVAAQQQQKHPLQQRTLNQKTSSSPQLAPVKKTSAALPPALEDGSRLPTILGSSGASGSIPCNGTAAATQHSTGPPIALTMNSAGGFAHVWASKTGSATGGGGADESVRDLVKILLPVGGP</sequence>
<dbReference type="OrthoDB" id="1890790at2759"/>
<organism evidence="9 10">
    <name type="scientific">Volvox reticuliferus</name>
    <dbReference type="NCBI Taxonomy" id="1737510"/>
    <lineage>
        <taxon>Eukaryota</taxon>
        <taxon>Viridiplantae</taxon>
        <taxon>Chlorophyta</taxon>
        <taxon>core chlorophytes</taxon>
        <taxon>Chlorophyceae</taxon>
        <taxon>CS clade</taxon>
        <taxon>Chlamydomonadales</taxon>
        <taxon>Volvocaceae</taxon>
        <taxon>Volvox</taxon>
    </lineage>
</organism>
<dbReference type="GO" id="GO:0004016">
    <property type="term" value="F:adenylate cyclase activity"/>
    <property type="evidence" value="ECO:0007669"/>
    <property type="project" value="TreeGrafter"/>
</dbReference>
<keyword evidence="5" id="KW-0472">Membrane</keyword>
<evidence type="ECO:0000256" key="7">
    <source>
        <dbReference type="RuleBase" id="RU000405"/>
    </source>
</evidence>
<evidence type="ECO:0000256" key="2">
    <source>
        <dbReference type="ARBA" id="ARBA00022692"/>
    </source>
</evidence>
<dbReference type="Pfam" id="PF00211">
    <property type="entry name" value="Guanylate_cyc"/>
    <property type="match status" value="1"/>
</dbReference>
<reference evidence="9" key="1">
    <citation type="journal article" date="2021" name="Proc. Natl. Acad. Sci. U.S.A.">
        <title>Three genomes in the algal genus Volvox reveal the fate of a haploid sex-determining region after a transition to homothallism.</title>
        <authorList>
            <person name="Yamamoto K."/>
            <person name="Hamaji T."/>
            <person name="Kawai-Toyooka H."/>
            <person name="Matsuzaki R."/>
            <person name="Takahashi F."/>
            <person name="Nishimura Y."/>
            <person name="Kawachi M."/>
            <person name="Noguchi H."/>
            <person name="Minakuchi Y."/>
            <person name="Umen J.G."/>
            <person name="Toyoda A."/>
            <person name="Nozaki H."/>
        </authorList>
    </citation>
    <scope>NUCLEOTIDE SEQUENCE</scope>
    <source>
        <strain evidence="9">NIES-3785</strain>
    </source>
</reference>
<comment type="subcellular location">
    <subcellularLocation>
        <location evidence="1">Membrane</location>
    </subcellularLocation>
</comment>
<dbReference type="GO" id="GO:0005886">
    <property type="term" value="C:plasma membrane"/>
    <property type="evidence" value="ECO:0007669"/>
    <property type="project" value="TreeGrafter"/>
</dbReference>
<dbReference type="GO" id="GO:0035556">
    <property type="term" value="P:intracellular signal transduction"/>
    <property type="evidence" value="ECO:0007669"/>
    <property type="project" value="InterPro"/>
</dbReference>
<dbReference type="SUPFAM" id="SSF55073">
    <property type="entry name" value="Nucleotide cyclase"/>
    <property type="match status" value="1"/>
</dbReference>
<evidence type="ECO:0000256" key="1">
    <source>
        <dbReference type="ARBA" id="ARBA00004370"/>
    </source>
</evidence>
<evidence type="ECO:0000256" key="4">
    <source>
        <dbReference type="ARBA" id="ARBA00022989"/>
    </source>
</evidence>
<dbReference type="PANTHER" id="PTHR11920">
    <property type="entry name" value="GUANYLYL CYCLASE"/>
    <property type="match status" value="1"/>
</dbReference>
<keyword evidence="4" id="KW-1133">Transmembrane helix</keyword>
<keyword evidence="2" id="KW-0812">Transmembrane</keyword>